<dbReference type="OrthoDB" id="416454at2759"/>
<keyword evidence="1" id="KW-0695">RNA-directed DNA polymerase</keyword>
<dbReference type="GO" id="GO:0003964">
    <property type="term" value="F:RNA-directed DNA polymerase activity"/>
    <property type="evidence" value="ECO:0007669"/>
    <property type="project" value="UniProtKB-KW"/>
</dbReference>
<keyword evidence="1" id="KW-0808">Transferase</keyword>
<accession>A0A2I0TYP3</accession>
<organism evidence="1 2">
    <name type="scientific">Limosa lapponica baueri</name>
    <dbReference type="NCBI Taxonomy" id="1758121"/>
    <lineage>
        <taxon>Eukaryota</taxon>
        <taxon>Metazoa</taxon>
        <taxon>Chordata</taxon>
        <taxon>Craniata</taxon>
        <taxon>Vertebrata</taxon>
        <taxon>Euteleostomi</taxon>
        <taxon>Archelosauria</taxon>
        <taxon>Archosauria</taxon>
        <taxon>Dinosauria</taxon>
        <taxon>Saurischia</taxon>
        <taxon>Theropoda</taxon>
        <taxon>Coelurosauria</taxon>
        <taxon>Aves</taxon>
        <taxon>Neognathae</taxon>
        <taxon>Neoaves</taxon>
        <taxon>Charadriiformes</taxon>
        <taxon>Scolopacidae</taxon>
        <taxon>Limosa</taxon>
    </lineage>
</organism>
<proteinExistence type="predicted"/>
<sequence length="91" mass="10831">MKEKVVMEIASIDVQRSAQVKLFWDLSWDLTLFKMRTSDLEEEKQWTLIKFVHATKLEDEVNVLYGRAAIQGDIVRLEEWANMNLIKFRKD</sequence>
<dbReference type="EMBL" id="KZ506624">
    <property type="protein sequence ID" value="PKU38891.1"/>
    <property type="molecule type" value="Genomic_DNA"/>
</dbReference>
<evidence type="ECO:0000313" key="1">
    <source>
        <dbReference type="EMBL" id="PKU38891.1"/>
    </source>
</evidence>
<name>A0A2I0TYP3_LIMLA</name>
<keyword evidence="1" id="KW-0548">Nucleotidyltransferase</keyword>
<protein>
    <submittedName>
        <fullName evidence="1">Rna-directed dna polymerase from mobile element jockey-like</fullName>
    </submittedName>
</protein>
<evidence type="ECO:0000313" key="2">
    <source>
        <dbReference type="Proteomes" id="UP000233556"/>
    </source>
</evidence>
<reference evidence="2" key="2">
    <citation type="submission" date="2017-12" db="EMBL/GenBank/DDBJ databases">
        <title>Genome sequence of the Bar-tailed Godwit (Limosa lapponica baueri).</title>
        <authorList>
            <person name="Lima N.C.B."/>
            <person name="Parody-Merino A.M."/>
            <person name="Battley P.F."/>
            <person name="Fidler A.E."/>
            <person name="Prosdocimi F."/>
        </authorList>
    </citation>
    <scope>NUCLEOTIDE SEQUENCE [LARGE SCALE GENOMIC DNA]</scope>
</reference>
<gene>
    <name evidence="1" type="ORF">llap_10805</name>
</gene>
<reference evidence="2" key="1">
    <citation type="submission" date="2017-11" db="EMBL/GenBank/DDBJ databases">
        <authorList>
            <person name="Lima N.C."/>
            <person name="Parody-Merino A.M."/>
            <person name="Battley P.F."/>
            <person name="Fidler A.E."/>
            <person name="Prosdocimi F."/>
        </authorList>
    </citation>
    <scope>NUCLEOTIDE SEQUENCE [LARGE SCALE GENOMIC DNA]</scope>
</reference>
<dbReference type="Proteomes" id="UP000233556">
    <property type="component" value="Unassembled WGS sequence"/>
</dbReference>
<dbReference type="AlphaFoldDB" id="A0A2I0TYP3"/>
<keyword evidence="2" id="KW-1185">Reference proteome</keyword>